<gene>
    <name evidence="6" type="ORF">ACFPZN_40435</name>
</gene>
<evidence type="ECO:0000256" key="1">
    <source>
        <dbReference type="ARBA" id="ARBA00023015"/>
    </source>
</evidence>
<dbReference type="PANTHER" id="PTHR30055:SF234">
    <property type="entry name" value="HTH-TYPE TRANSCRIPTIONAL REGULATOR BETI"/>
    <property type="match status" value="1"/>
</dbReference>
<comment type="caution">
    <text evidence="6">The sequence shown here is derived from an EMBL/GenBank/DDBJ whole genome shotgun (WGS) entry which is preliminary data.</text>
</comment>
<evidence type="ECO:0000256" key="3">
    <source>
        <dbReference type="ARBA" id="ARBA00023163"/>
    </source>
</evidence>
<evidence type="ECO:0000313" key="7">
    <source>
        <dbReference type="Proteomes" id="UP001596074"/>
    </source>
</evidence>
<evidence type="ECO:0000259" key="5">
    <source>
        <dbReference type="PROSITE" id="PS50977"/>
    </source>
</evidence>
<keyword evidence="2 4" id="KW-0238">DNA-binding</keyword>
<dbReference type="PROSITE" id="PS50977">
    <property type="entry name" value="HTH_TETR_2"/>
    <property type="match status" value="1"/>
</dbReference>
<dbReference type="InterPro" id="IPR050109">
    <property type="entry name" value="HTH-type_TetR-like_transc_reg"/>
</dbReference>
<feature type="domain" description="HTH tetR-type" evidence="5">
    <location>
        <begin position="17"/>
        <end position="77"/>
    </location>
</feature>
<dbReference type="PANTHER" id="PTHR30055">
    <property type="entry name" value="HTH-TYPE TRANSCRIPTIONAL REGULATOR RUTR"/>
    <property type="match status" value="1"/>
</dbReference>
<dbReference type="EMBL" id="JBHSON010000077">
    <property type="protein sequence ID" value="MFC5751915.1"/>
    <property type="molecule type" value="Genomic_DNA"/>
</dbReference>
<dbReference type="InterPro" id="IPR009057">
    <property type="entry name" value="Homeodomain-like_sf"/>
</dbReference>
<organism evidence="6 7">
    <name type="scientific">Actinomadura rugatobispora</name>
    <dbReference type="NCBI Taxonomy" id="1994"/>
    <lineage>
        <taxon>Bacteria</taxon>
        <taxon>Bacillati</taxon>
        <taxon>Actinomycetota</taxon>
        <taxon>Actinomycetes</taxon>
        <taxon>Streptosporangiales</taxon>
        <taxon>Thermomonosporaceae</taxon>
        <taxon>Actinomadura</taxon>
    </lineage>
</organism>
<evidence type="ECO:0000313" key="6">
    <source>
        <dbReference type="EMBL" id="MFC5751915.1"/>
    </source>
</evidence>
<keyword evidence="3" id="KW-0804">Transcription</keyword>
<dbReference type="Pfam" id="PF00440">
    <property type="entry name" value="TetR_N"/>
    <property type="match status" value="1"/>
</dbReference>
<name>A0ABW1A8V9_9ACTN</name>
<dbReference type="InterPro" id="IPR001647">
    <property type="entry name" value="HTH_TetR"/>
</dbReference>
<accession>A0ABW1A8V9</accession>
<evidence type="ECO:0000256" key="4">
    <source>
        <dbReference type="PROSITE-ProRule" id="PRU00335"/>
    </source>
</evidence>
<dbReference type="Proteomes" id="UP001596074">
    <property type="component" value="Unassembled WGS sequence"/>
</dbReference>
<keyword evidence="7" id="KW-1185">Reference proteome</keyword>
<proteinExistence type="predicted"/>
<evidence type="ECO:0000256" key="2">
    <source>
        <dbReference type="ARBA" id="ARBA00023125"/>
    </source>
</evidence>
<keyword evidence="1" id="KW-0805">Transcription regulation</keyword>
<dbReference type="Gene3D" id="1.10.357.10">
    <property type="entry name" value="Tetracycline Repressor, domain 2"/>
    <property type="match status" value="1"/>
</dbReference>
<feature type="DNA-binding region" description="H-T-H motif" evidence="4">
    <location>
        <begin position="40"/>
        <end position="59"/>
    </location>
</feature>
<protein>
    <submittedName>
        <fullName evidence="6">TetR/AcrR family transcriptional regulator</fullName>
    </submittedName>
</protein>
<dbReference type="SUPFAM" id="SSF46689">
    <property type="entry name" value="Homeodomain-like"/>
    <property type="match status" value="1"/>
</dbReference>
<dbReference type="RefSeq" id="WP_378287877.1">
    <property type="nucleotide sequence ID" value="NZ_JBHSON010000077.1"/>
</dbReference>
<reference evidence="7" key="1">
    <citation type="journal article" date="2019" name="Int. J. Syst. Evol. Microbiol.">
        <title>The Global Catalogue of Microorganisms (GCM) 10K type strain sequencing project: providing services to taxonomists for standard genome sequencing and annotation.</title>
        <authorList>
            <consortium name="The Broad Institute Genomics Platform"/>
            <consortium name="The Broad Institute Genome Sequencing Center for Infectious Disease"/>
            <person name="Wu L."/>
            <person name="Ma J."/>
        </authorList>
    </citation>
    <scope>NUCLEOTIDE SEQUENCE [LARGE SCALE GENOMIC DNA]</scope>
    <source>
        <strain evidence="7">KCTC 42087</strain>
    </source>
</reference>
<sequence length="212" mass="22984">MTYQLPGSAPVKDRRVRRSRAALMRATIDLVTERGTAAVPISDLAEAADVSRQVVYQQFGDRDTLLLETALDLGRRELVPSVTGIADTTGRGQVLALARHFAGHRAFYRVIFTGACGYGINKALGALLIPYNREALGQLYGERLDPRTIEDLAVFLVGGASVLVNAWVVEGEDPLDPEEFTDRLIRMVALVVDMQYAPVTSAGDGERAVGDP</sequence>